<dbReference type="KEGG" id="bma:BMAA1623"/>
<dbReference type="PATRIC" id="fig|243160.12.peg.5212"/>
<dbReference type="Proteomes" id="UP000006693">
    <property type="component" value="Chromosome 2"/>
</dbReference>
<sequence length="62" mass="6374">MIMAALAGAGEAIASMTASMNAGIAMSNAATEMQMKMSETNTKNDVKKQAVKMLADAAKPPQ</sequence>
<name>A0A0H2WDK7_BURMA</name>
<protein>
    <submittedName>
        <fullName evidence="1">Uncharacterized protein</fullName>
    </submittedName>
</protein>
<accession>A0A0H2WDK7</accession>
<reference evidence="1 2" key="1">
    <citation type="journal article" date="2004" name="Proc. Natl. Acad. Sci. U.S.A.">
        <title>Structural flexibility in the Burkholderia mallei genome.</title>
        <authorList>
            <person name="Nierman W.C."/>
            <person name="DeShazer D."/>
            <person name="Kim H.S."/>
            <person name="Tettelin H."/>
            <person name="Nelson K.E."/>
            <person name="Feldblyum T."/>
            <person name="Ulrich R.L."/>
            <person name="Ronning C.M."/>
            <person name="Brinkac L.M."/>
            <person name="Daugherty S.C."/>
            <person name="Davidsen T.D."/>
            <person name="Deboy R.T."/>
            <person name="Dimitrov G."/>
            <person name="Dodson R.J."/>
            <person name="Durkin A.S."/>
            <person name="Gwinn M.L."/>
            <person name="Haft D.H."/>
            <person name="Khouri H."/>
            <person name="Kolonay J.F."/>
            <person name="Madupu R."/>
            <person name="Mohammoud Y."/>
            <person name="Nelson W.C."/>
            <person name="Radune D."/>
            <person name="Romero C.M."/>
            <person name="Sarria S."/>
            <person name="Selengut J."/>
            <person name="Shamblin C."/>
            <person name="Sullivan S.A."/>
            <person name="White O."/>
            <person name="Yu Y."/>
            <person name="Zafar N."/>
            <person name="Zhou L."/>
            <person name="Fraser C.M."/>
        </authorList>
    </citation>
    <scope>NUCLEOTIDE SEQUENCE [LARGE SCALE GENOMIC DNA]</scope>
    <source>
        <strain evidence="1 2">ATCC 23344</strain>
    </source>
</reference>
<dbReference type="HOGENOM" id="CLU_2932346_0_0_4"/>
<keyword evidence="2" id="KW-1185">Reference proteome</keyword>
<evidence type="ECO:0000313" key="1">
    <source>
        <dbReference type="EMBL" id="AAU47075.1"/>
    </source>
</evidence>
<gene>
    <name evidence="1" type="ordered locus">BMAA1623</name>
</gene>
<dbReference type="EMBL" id="CP000011">
    <property type="protein sequence ID" value="AAU47075.1"/>
    <property type="molecule type" value="Genomic_DNA"/>
</dbReference>
<organism evidence="1 2">
    <name type="scientific">Burkholderia mallei (strain ATCC 23344)</name>
    <dbReference type="NCBI Taxonomy" id="243160"/>
    <lineage>
        <taxon>Bacteria</taxon>
        <taxon>Pseudomonadati</taxon>
        <taxon>Pseudomonadota</taxon>
        <taxon>Betaproteobacteria</taxon>
        <taxon>Burkholderiales</taxon>
        <taxon>Burkholderiaceae</taxon>
        <taxon>Burkholderia</taxon>
        <taxon>pseudomallei group</taxon>
    </lineage>
</organism>
<evidence type="ECO:0000313" key="2">
    <source>
        <dbReference type="Proteomes" id="UP000006693"/>
    </source>
</evidence>
<proteinExistence type="predicted"/>
<dbReference type="AlphaFoldDB" id="A0A0H2WDK7"/>